<sequence length="171" mass="18991">MIPIFIFTAVDPERPEFSRVYEIAAQSTFAIFNTLILSDLHMPTFDITSFFIAGEDWTLGLEIPNPEFANITDVFDDEDTDSQEKVHMGNVRLCDLLAGEGSHLIYNYDILSDRALHITLTAVVEGDSVPPEGRCLSGCGEAPEFTNDLVTQSDSDIKAILDDLRREDTGD</sequence>
<dbReference type="Pfam" id="PF07929">
    <property type="entry name" value="PRiA4_ORF3"/>
    <property type="match status" value="1"/>
</dbReference>
<dbReference type="EMBL" id="LIIK01000016">
    <property type="protein sequence ID" value="KQM08964.1"/>
    <property type="molecule type" value="Genomic_DNA"/>
</dbReference>
<dbReference type="AlphaFoldDB" id="A0A0Q4B874"/>
<organism evidence="2 3">
    <name type="scientific">Candidatus [Bacteroides] periocalifornicus</name>
    <dbReference type="NCBI Taxonomy" id="1702214"/>
    <lineage>
        <taxon>Bacteria</taxon>
        <taxon>Pseudomonadati</taxon>
        <taxon>Bacteroidota</taxon>
    </lineage>
</organism>
<keyword evidence="3" id="KW-1185">Reference proteome</keyword>
<gene>
    <name evidence="2" type="ORF">AL399_04355</name>
</gene>
<protein>
    <recommendedName>
        <fullName evidence="1">Plasmid pRiA4b Orf3-like domain-containing protein</fullName>
    </recommendedName>
</protein>
<dbReference type="InterPro" id="IPR024047">
    <property type="entry name" value="MM3350-like_sf"/>
</dbReference>
<dbReference type="SUPFAM" id="SSF159941">
    <property type="entry name" value="MM3350-like"/>
    <property type="match status" value="1"/>
</dbReference>
<accession>A0A0Q4B874</accession>
<evidence type="ECO:0000313" key="2">
    <source>
        <dbReference type="EMBL" id="KQM08964.1"/>
    </source>
</evidence>
<evidence type="ECO:0000259" key="1">
    <source>
        <dbReference type="Pfam" id="PF07929"/>
    </source>
</evidence>
<dbReference type="PATRIC" id="fig|1702214.3.peg.1640"/>
<reference evidence="2" key="1">
    <citation type="submission" date="2015-08" db="EMBL/GenBank/DDBJ databases">
        <title>Candidatus Bacteriodes Periocalifornicus.</title>
        <authorList>
            <person name="McLean J.S."/>
            <person name="Kelley S."/>
        </authorList>
    </citation>
    <scope>NUCLEOTIDE SEQUENCE [LARGE SCALE GENOMIC DNA]</scope>
    <source>
        <strain evidence="2">12B</strain>
    </source>
</reference>
<name>A0A0Q4B874_9BACT</name>
<feature type="domain" description="Plasmid pRiA4b Orf3-like" evidence="1">
    <location>
        <begin position="13"/>
        <end position="143"/>
    </location>
</feature>
<dbReference type="STRING" id="1702214.AL399_04355"/>
<evidence type="ECO:0000313" key="3">
    <source>
        <dbReference type="Proteomes" id="UP000054172"/>
    </source>
</evidence>
<dbReference type="InterPro" id="IPR012912">
    <property type="entry name" value="Plasmid_pRiA4b_Orf3-like"/>
</dbReference>
<comment type="caution">
    <text evidence="2">The sequence shown here is derived from an EMBL/GenBank/DDBJ whole genome shotgun (WGS) entry which is preliminary data.</text>
</comment>
<proteinExistence type="predicted"/>
<dbReference type="Proteomes" id="UP000054172">
    <property type="component" value="Unassembled WGS sequence"/>
</dbReference>
<dbReference type="Gene3D" id="3.10.290.30">
    <property type="entry name" value="MM3350-like"/>
    <property type="match status" value="1"/>
</dbReference>